<dbReference type="Proteomes" id="UP000748332">
    <property type="component" value="Unassembled WGS sequence"/>
</dbReference>
<dbReference type="InterPro" id="IPR036510">
    <property type="entry name" value="Ribosomal_bS20_sf"/>
</dbReference>
<dbReference type="Pfam" id="PF01649">
    <property type="entry name" value="Ribosomal_S20p"/>
    <property type="match status" value="1"/>
</dbReference>
<keyword evidence="5 7" id="KW-0687">Ribonucleoprotein</keyword>
<evidence type="ECO:0000313" key="9">
    <source>
        <dbReference type="EMBL" id="MCA9375025.1"/>
    </source>
</evidence>
<evidence type="ECO:0000256" key="4">
    <source>
        <dbReference type="ARBA" id="ARBA00022980"/>
    </source>
</evidence>
<gene>
    <name evidence="7 9" type="primary">rpsT</name>
    <name evidence="9" type="ORF">KC622_01700</name>
</gene>
<comment type="similarity">
    <text evidence="1 7">Belongs to the bacterial ribosomal protein bS20 family.</text>
</comment>
<dbReference type="PANTHER" id="PTHR33398">
    <property type="entry name" value="30S RIBOSOMAL PROTEIN S20"/>
    <property type="match status" value="1"/>
</dbReference>
<keyword evidence="3 7" id="KW-0694">RNA-binding</keyword>
<dbReference type="HAMAP" id="MF_00500">
    <property type="entry name" value="Ribosomal_bS20"/>
    <property type="match status" value="1"/>
</dbReference>
<organism evidence="9 10">
    <name type="scientific">Candidatus Dojkabacteria bacterium</name>
    <dbReference type="NCBI Taxonomy" id="2099670"/>
    <lineage>
        <taxon>Bacteria</taxon>
        <taxon>Candidatus Dojkabacteria</taxon>
    </lineage>
</organism>
<dbReference type="InterPro" id="IPR002583">
    <property type="entry name" value="Ribosomal_bS20"/>
</dbReference>
<accession>A0A955HX72</accession>
<evidence type="ECO:0000256" key="7">
    <source>
        <dbReference type="HAMAP-Rule" id="MF_00500"/>
    </source>
</evidence>
<evidence type="ECO:0000256" key="2">
    <source>
        <dbReference type="ARBA" id="ARBA00022730"/>
    </source>
</evidence>
<proteinExistence type="inferred from homology"/>
<dbReference type="SUPFAM" id="SSF46992">
    <property type="entry name" value="Ribosomal protein S20"/>
    <property type="match status" value="1"/>
</dbReference>
<feature type="region of interest" description="Disordered" evidence="8">
    <location>
        <begin position="71"/>
        <end position="98"/>
    </location>
</feature>
<dbReference type="GO" id="GO:0006412">
    <property type="term" value="P:translation"/>
    <property type="evidence" value="ECO:0007669"/>
    <property type="project" value="UniProtKB-UniRule"/>
</dbReference>
<protein>
    <recommendedName>
        <fullName evidence="6 7">Small ribosomal subunit protein bS20</fullName>
    </recommendedName>
</protein>
<reference evidence="9" key="2">
    <citation type="journal article" date="2021" name="Microbiome">
        <title>Successional dynamics and alternative stable states in a saline activated sludge microbial community over 9 years.</title>
        <authorList>
            <person name="Wang Y."/>
            <person name="Ye J."/>
            <person name="Ju F."/>
            <person name="Liu L."/>
            <person name="Boyd J.A."/>
            <person name="Deng Y."/>
            <person name="Parks D.H."/>
            <person name="Jiang X."/>
            <person name="Yin X."/>
            <person name="Woodcroft B.J."/>
            <person name="Tyson G.W."/>
            <person name="Hugenholtz P."/>
            <person name="Polz M.F."/>
            <person name="Zhang T."/>
        </authorList>
    </citation>
    <scope>NUCLEOTIDE SEQUENCE</scope>
    <source>
        <strain evidence="9">HKST-UBA16</strain>
    </source>
</reference>
<feature type="region of interest" description="Disordered" evidence="8">
    <location>
        <begin position="1"/>
        <end position="35"/>
    </location>
</feature>
<comment type="caution">
    <text evidence="9">The sequence shown here is derived from an EMBL/GenBank/DDBJ whole genome shotgun (WGS) entry which is preliminary data.</text>
</comment>
<keyword evidence="2 7" id="KW-0699">rRNA-binding</keyword>
<dbReference type="GO" id="GO:0003735">
    <property type="term" value="F:structural constituent of ribosome"/>
    <property type="evidence" value="ECO:0007669"/>
    <property type="project" value="InterPro"/>
</dbReference>
<dbReference type="AlphaFoldDB" id="A0A955HX72"/>
<name>A0A955HX72_9BACT</name>
<dbReference type="EMBL" id="JAGQLM010000066">
    <property type="protein sequence ID" value="MCA9375025.1"/>
    <property type="molecule type" value="Genomic_DNA"/>
</dbReference>
<comment type="function">
    <text evidence="7">Binds directly to 16S ribosomal RNA.</text>
</comment>
<reference evidence="9" key="1">
    <citation type="submission" date="2020-04" db="EMBL/GenBank/DDBJ databases">
        <authorList>
            <person name="Zhang T."/>
        </authorList>
    </citation>
    <scope>NUCLEOTIDE SEQUENCE</scope>
    <source>
        <strain evidence="9">HKST-UBA16</strain>
    </source>
</reference>
<dbReference type="Gene3D" id="1.20.58.110">
    <property type="entry name" value="Ribosomal protein S20"/>
    <property type="match status" value="1"/>
</dbReference>
<dbReference type="PANTHER" id="PTHR33398:SF1">
    <property type="entry name" value="SMALL RIBOSOMAL SUBUNIT PROTEIN BS20C"/>
    <property type="match status" value="1"/>
</dbReference>
<evidence type="ECO:0000256" key="6">
    <source>
        <dbReference type="ARBA" id="ARBA00035136"/>
    </source>
</evidence>
<dbReference type="GO" id="GO:0070181">
    <property type="term" value="F:small ribosomal subunit rRNA binding"/>
    <property type="evidence" value="ECO:0007669"/>
    <property type="project" value="TreeGrafter"/>
</dbReference>
<sequence>MPNLKTSIKDLRQSKKRREYNRARRSSLRNAEHDMRKYIREEDQAAAEKSLPRLYKVIDKAAKTGVIKIQTAARKKSRLSRKVNSLSAPDVKASKKTS</sequence>
<dbReference type="NCBIfam" id="TIGR00029">
    <property type="entry name" value="S20"/>
    <property type="match status" value="1"/>
</dbReference>
<evidence type="ECO:0000256" key="5">
    <source>
        <dbReference type="ARBA" id="ARBA00023274"/>
    </source>
</evidence>
<evidence type="ECO:0000256" key="8">
    <source>
        <dbReference type="SAM" id="MobiDB-lite"/>
    </source>
</evidence>
<evidence type="ECO:0000313" key="10">
    <source>
        <dbReference type="Proteomes" id="UP000748332"/>
    </source>
</evidence>
<evidence type="ECO:0000256" key="1">
    <source>
        <dbReference type="ARBA" id="ARBA00007634"/>
    </source>
</evidence>
<evidence type="ECO:0000256" key="3">
    <source>
        <dbReference type="ARBA" id="ARBA00022884"/>
    </source>
</evidence>
<feature type="compositionally biased region" description="Basic residues" evidence="8">
    <location>
        <begin position="14"/>
        <end position="27"/>
    </location>
</feature>
<keyword evidence="4 7" id="KW-0689">Ribosomal protein</keyword>
<dbReference type="GO" id="GO:0005829">
    <property type="term" value="C:cytosol"/>
    <property type="evidence" value="ECO:0007669"/>
    <property type="project" value="TreeGrafter"/>
</dbReference>
<dbReference type="GO" id="GO:0015935">
    <property type="term" value="C:small ribosomal subunit"/>
    <property type="evidence" value="ECO:0007669"/>
    <property type="project" value="TreeGrafter"/>
</dbReference>